<reference evidence="2 3" key="1">
    <citation type="journal article" date="2011" name="PLoS Genet.">
        <title>Finished genome of the fungal wheat pathogen Mycosphaerella graminicola reveals dispensome structure, chromosome plasticity, and stealth pathogenesis.</title>
        <authorList>
            <person name="Goodwin S.B."/>
            <person name="Ben M'barek S."/>
            <person name="Dhillon B."/>
            <person name="Wittenberg A.H.J."/>
            <person name="Crane C.F."/>
            <person name="Hane J.K."/>
            <person name="Foster A.J."/>
            <person name="Van der Lee T.A.J."/>
            <person name="Grimwood J."/>
            <person name="Aerts A."/>
            <person name="Antoniw J."/>
            <person name="Bailey A."/>
            <person name="Bluhm B."/>
            <person name="Bowler J."/>
            <person name="Bristow J."/>
            <person name="van der Burgt A."/>
            <person name="Canto-Canche B."/>
            <person name="Churchill A.C.L."/>
            <person name="Conde-Ferraez L."/>
            <person name="Cools H.J."/>
            <person name="Coutinho P.M."/>
            <person name="Csukai M."/>
            <person name="Dehal P."/>
            <person name="De Wit P."/>
            <person name="Donzelli B."/>
            <person name="van de Geest H.C."/>
            <person name="van Ham R.C.H.J."/>
            <person name="Hammond-Kosack K.E."/>
            <person name="Henrissat B."/>
            <person name="Kilian A."/>
            <person name="Kobayashi A.K."/>
            <person name="Koopmann E."/>
            <person name="Kourmpetis Y."/>
            <person name="Kuzniar A."/>
            <person name="Lindquist E."/>
            <person name="Lombard V."/>
            <person name="Maliepaard C."/>
            <person name="Martins N."/>
            <person name="Mehrabi R."/>
            <person name="Nap J.P.H."/>
            <person name="Ponomarenko A."/>
            <person name="Rudd J.J."/>
            <person name="Salamov A."/>
            <person name="Schmutz J."/>
            <person name="Schouten H.J."/>
            <person name="Shapiro H."/>
            <person name="Stergiopoulos I."/>
            <person name="Torriani S.F.F."/>
            <person name="Tu H."/>
            <person name="de Vries R.P."/>
            <person name="Waalwijk C."/>
            <person name="Ware S.B."/>
            <person name="Wiebenga A."/>
            <person name="Zwiers L.-H."/>
            <person name="Oliver R.P."/>
            <person name="Grigoriev I.V."/>
            <person name="Kema G.H.J."/>
        </authorList>
    </citation>
    <scope>NUCLEOTIDE SEQUENCE [LARGE SCALE GENOMIC DNA]</scope>
    <source>
        <strain evidence="3">CBS 115943 / IPO323</strain>
    </source>
</reference>
<dbReference type="InParanoid" id="F9X9F2"/>
<proteinExistence type="predicted"/>
<dbReference type="AlphaFoldDB" id="F9X9F2"/>
<dbReference type="HOGENOM" id="CLU_850494_0_0_1"/>
<organism evidence="2 3">
    <name type="scientific">Zymoseptoria tritici (strain CBS 115943 / IPO323)</name>
    <name type="common">Speckled leaf blotch fungus</name>
    <name type="synonym">Septoria tritici</name>
    <dbReference type="NCBI Taxonomy" id="336722"/>
    <lineage>
        <taxon>Eukaryota</taxon>
        <taxon>Fungi</taxon>
        <taxon>Dikarya</taxon>
        <taxon>Ascomycota</taxon>
        <taxon>Pezizomycotina</taxon>
        <taxon>Dothideomycetes</taxon>
        <taxon>Dothideomycetidae</taxon>
        <taxon>Mycosphaerellales</taxon>
        <taxon>Mycosphaerellaceae</taxon>
        <taxon>Zymoseptoria</taxon>
    </lineage>
</organism>
<gene>
    <name evidence="2" type="ORF">MYCGRDRAFT_92382</name>
</gene>
<dbReference type="KEGG" id="ztr:MYCGRDRAFT_92382"/>
<evidence type="ECO:0000313" key="2">
    <source>
        <dbReference type="EMBL" id="EGP87865.1"/>
    </source>
</evidence>
<feature type="compositionally biased region" description="Low complexity" evidence="1">
    <location>
        <begin position="223"/>
        <end position="233"/>
    </location>
</feature>
<protein>
    <submittedName>
        <fullName evidence="2">Uncharacterized protein</fullName>
    </submittedName>
</protein>
<evidence type="ECO:0000313" key="3">
    <source>
        <dbReference type="Proteomes" id="UP000008062"/>
    </source>
</evidence>
<feature type="region of interest" description="Disordered" evidence="1">
    <location>
        <begin position="192"/>
        <end position="248"/>
    </location>
</feature>
<dbReference type="RefSeq" id="XP_003852889.1">
    <property type="nucleotide sequence ID" value="XM_003852841.1"/>
</dbReference>
<dbReference type="GeneID" id="13400643"/>
<sequence length="327" mass="38115">MWFTAVSTLQRAFTSHHEKRKVRDKLGDWSLLQYRSRFRFFRARPYLLKSILPPAMSFTFIRKQVQAKLKKSLYHPCQIRDFMEMRWTLLLLITLFRTMAAERVTDKDTWVRRILETAGTEATDGAVRVRTGRIVADIVATSQWGLQRTTSTELHDVDLTIDAIFAGVVQWTREVNRLLDQKVSLADQKKYNVEEACSSSEEEEESDNEPIENYEPSDKENQSPTSNNSNSPHSRNKNKNSKDKKTPNICYWTREETIALLKQYRDAPLDVHGRPATHQQVADWHNEDWFPDGAHKRTKVALQQQLKALVRSDRTLIPAKIKELEDE</sequence>
<accession>F9X9F2</accession>
<keyword evidence="3" id="KW-1185">Reference proteome</keyword>
<evidence type="ECO:0000256" key="1">
    <source>
        <dbReference type="SAM" id="MobiDB-lite"/>
    </source>
</evidence>
<dbReference type="OrthoDB" id="3645985at2759"/>
<dbReference type="EMBL" id="CM001199">
    <property type="protein sequence ID" value="EGP87865.1"/>
    <property type="molecule type" value="Genomic_DNA"/>
</dbReference>
<dbReference type="eggNOG" id="ENOG502R5TB">
    <property type="taxonomic scope" value="Eukaryota"/>
</dbReference>
<feature type="compositionally biased region" description="Acidic residues" evidence="1">
    <location>
        <begin position="200"/>
        <end position="212"/>
    </location>
</feature>
<name>F9X9F2_ZYMTI</name>
<dbReference type="Proteomes" id="UP000008062">
    <property type="component" value="Chromosome 4"/>
</dbReference>